<gene>
    <name evidence="1" type="primary">yceB</name>
    <name evidence="1" type="ORF">NCTC10699_01131</name>
</gene>
<evidence type="ECO:0000313" key="1">
    <source>
        <dbReference type="EMBL" id="SUB33510.1"/>
    </source>
</evidence>
<accession>A0A379B611</accession>
<protein>
    <submittedName>
        <fullName evidence="1">Uncharacterized lipoprotein yceB</fullName>
    </submittedName>
</protein>
<evidence type="ECO:0000313" key="2">
    <source>
        <dbReference type="Proteomes" id="UP000254280"/>
    </source>
</evidence>
<reference evidence="1 2" key="1">
    <citation type="submission" date="2018-06" db="EMBL/GenBank/DDBJ databases">
        <authorList>
            <consortium name="Pathogen Informatics"/>
            <person name="Doyle S."/>
        </authorList>
    </citation>
    <scope>NUCLEOTIDE SEQUENCE [LARGE SCALE GENOMIC DNA]</scope>
    <source>
        <strain evidence="1 2">NCTC10699</strain>
    </source>
</reference>
<proteinExistence type="predicted"/>
<dbReference type="Pfam" id="PF07273">
    <property type="entry name" value="DUF1439"/>
    <property type="match status" value="1"/>
</dbReference>
<dbReference type="EMBL" id="UGSS01000002">
    <property type="protein sequence ID" value="SUB33510.1"/>
    <property type="molecule type" value="Genomic_DNA"/>
</dbReference>
<keyword evidence="1" id="KW-0449">Lipoprotein</keyword>
<name>A0A379B611_9PAST</name>
<dbReference type="AlphaFoldDB" id="A0A379B611"/>
<dbReference type="Proteomes" id="UP000254280">
    <property type="component" value="Unassembled WGS sequence"/>
</dbReference>
<sequence>MSGLLDGLFELQGKRFPAKLNLTMDTIPYYSSEKGEVYLRDIRILNWSSADGKYAQELQTIMPFLNKNLSALLNNTPIYTLDQSKARDTLIKKFAKGIKVEQGRLEVETK</sequence>
<dbReference type="Gene3D" id="3.15.10.40">
    <property type="entry name" value="Uncharacterised protein PF07273, DUF1439"/>
    <property type="match status" value="1"/>
</dbReference>
<keyword evidence="2" id="KW-1185">Reference proteome</keyword>
<organism evidence="1 2">
    <name type="scientific">[Pasteurella] mairii</name>
    <dbReference type="NCBI Taxonomy" id="757"/>
    <lineage>
        <taxon>Bacteria</taxon>
        <taxon>Pseudomonadati</taxon>
        <taxon>Pseudomonadota</taxon>
        <taxon>Gammaproteobacteria</taxon>
        <taxon>Pasteurellales</taxon>
        <taxon>Pasteurellaceae</taxon>
    </lineage>
</organism>
<dbReference type="InterPro" id="IPR010835">
    <property type="entry name" value="DUF1439"/>
</dbReference>